<evidence type="ECO:0000256" key="1">
    <source>
        <dbReference type="SAM" id="MobiDB-lite"/>
    </source>
</evidence>
<dbReference type="OrthoDB" id="5402901at2759"/>
<sequence>MARKSRSRSPPTRNTTLTIRTREPLVQNDIVTPVAGRFISTQADRCPYPDCNEDSPHQHSTTEGSIAPPVDEYRKAGEAIRERWNEEQRRRIAENEAVLRQVADIEPRVGNLSINTQFPRGIILAEYEATRTKVLERQRRGIIENTSPNFPVCPDVIQTADESRRQAEQESNLEWNDFPELDAQYGPPTAGFKSEWDNFPELDTKYGPPTAGIKSEWDDFPELDAQYGPSTVDINSKNLDPTIKSPPRLPTNIPSESRNGRGFAIGLIYEPSSRYRDTDFLNLNPQCTGPCPIQCPHNQGAYLQQGQIPRVWNARWGYSDPPSHIWQAWVRVENGTASSWDQVEVEGFAQSHWWGGP</sequence>
<evidence type="ECO:0000313" key="2">
    <source>
        <dbReference type="EMBL" id="CAF9929244.1"/>
    </source>
</evidence>
<feature type="region of interest" description="Disordered" evidence="1">
    <location>
        <begin position="231"/>
        <end position="256"/>
    </location>
</feature>
<proteinExistence type="predicted"/>
<gene>
    <name evidence="2" type="ORF">IMSHALPRED_007867</name>
</gene>
<protein>
    <submittedName>
        <fullName evidence="2">Uncharacterized protein</fullName>
    </submittedName>
</protein>
<feature type="compositionally biased region" description="Polar residues" evidence="1">
    <location>
        <begin position="8"/>
        <end position="19"/>
    </location>
</feature>
<dbReference type="AlphaFoldDB" id="A0A8H3IW47"/>
<evidence type="ECO:0000313" key="3">
    <source>
        <dbReference type="Proteomes" id="UP000664534"/>
    </source>
</evidence>
<name>A0A8H3IW47_9LECA</name>
<organism evidence="2 3">
    <name type="scientific">Imshaugia aleurites</name>
    <dbReference type="NCBI Taxonomy" id="172621"/>
    <lineage>
        <taxon>Eukaryota</taxon>
        <taxon>Fungi</taxon>
        <taxon>Dikarya</taxon>
        <taxon>Ascomycota</taxon>
        <taxon>Pezizomycotina</taxon>
        <taxon>Lecanoromycetes</taxon>
        <taxon>OSLEUM clade</taxon>
        <taxon>Lecanoromycetidae</taxon>
        <taxon>Lecanorales</taxon>
        <taxon>Lecanorineae</taxon>
        <taxon>Parmeliaceae</taxon>
        <taxon>Imshaugia</taxon>
    </lineage>
</organism>
<dbReference type="Proteomes" id="UP000664534">
    <property type="component" value="Unassembled WGS sequence"/>
</dbReference>
<keyword evidence="3" id="KW-1185">Reference proteome</keyword>
<dbReference type="EMBL" id="CAJPDT010000052">
    <property type="protein sequence ID" value="CAF9929244.1"/>
    <property type="molecule type" value="Genomic_DNA"/>
</dbReference>
<reference evidence="2" key="1">
    <citation type="submission" date="2021-03" db="EMBL/GenBank/DDBJ databases">
        <authorList>
            <person name="Tagirdzhanova G."/>
        </authorList>
    </citation>
    <scope>NUCLEOTIDE SEQUENCE</scope>
</reference>
<comment type="caution">
    <text evidence="2">The sequence shown here is derived from an EMBL/GenBank/DDBJ whole genome shotgun (WGS) entry which is preliminary data.</text>
</comment>
<accession>A0A8H3IW47</accession>
<feature type="region of interest" description="Disordered" evidence="1">
    <location>
        <begin position="47"/>
        <end position="68"/>
    </location>
</feature>
<feature type="region of interest" description="Disordered" evidence="1">
    <location>
        <begin position="1"/>
        <end position="21"/>
    </location>
</feature>